<sequence>MSSQKHPQSGSDRSRKSPAQQPNHPKTKENRAKDNGKSQCNVDAPICPPRISFGVELEFFVAEGPMGEDPDLAIADKIPPKFVGKHEDSVYHAIAELLCEHQIDAYVRSSECEKHLDNAKWTVTQDSSLEAKDEEGSGYNWEGVEITSPACYACNEAFALIKVVVRLITSHFRTRVNTTCGFRVYVGNGPYRLDMQTARNFAALTWAAEPKLSVLHCPSRAMGGFSQSIRRLNTCALARGIDASDAYADVVTNTFCSYIWMSRYQGRARKIGERPVASVHNLFHRIVNQEQDESGEWLEPQWEDDDSDYEQETSKPFSRPKKAPGRRVKSVRLLEELKRCPPIPSEEALRKMDDNKMSDGPPQIDFTLPEAIRNRLRDHEENMPSTDVTAPTAPTALKLERPRKPIRDRHGAKATQLSLDEILRDETITDRTAPARWDWSPEPPKGNYLTDLINEKRPARTGTWSGVAEVLACDIGTHQVAYLMGGSRNYTDNWEGQQRHHLSVLPTMSVLVGNPYMTIESRAAGGSLDGEWIETWARIQCRLMAFAHDAEPAEFMRVIGLLGDDDDGRAEAQYDVVDLLEDIGCYAEARVCEERVGRGEEAYFDNMLLKKACVPLEEEGEEEEEDDDDEVNTYTVF</sequence>
<feature type="compositionally biased region" description="Basic and acidic residues" evidence="1">
    <location>
        <begin position="26"/>
        <end position="36"/>
    </location>
</feature>
<organism evidence="2 3">
    <name type="scientific">Neonectria punicea</name>
    <dbReference type="NCBI Taxonomy" id="979145"/>
    <lineage>
        <taxon>Eukaryota</taxon>
        <taxon>Fungi</taxon>
        <taxon>Dikarya</taxon>
        <taxon>Ascomycota</taxon>
        <taxon>Pezizomycotina</taxon>
        <taxon>Sordariomycetes</taxon>
        <taxon>Hypocreomycetidae</taxon>
        <taxon>Hypocreales</taxon>
        <taxon>Nectriaceae</taxon>
        <taxon>Neonectria</taxon>
    </lineage>
</organism>
<protein>
    <submittedName>
        <fullName evidence="2">Uncharacterized protein</fullName>
    </submittedName>
</protein>
<feature type="region of interest" description="Disordered" evidence="1">
    <location>
        <begin position="293"/>
        <end position="326"/>
    </location>
</feature>
<feature type="compositionally biased region" description="Acidic residues" evidence="1">
    <location>
        <begin position="617"/>
        <end position="631"/>
    </location>
</feature>
<accession>A0ABR1HIR7</accession>
<name>A0ABR1HIR7_9HYPO</name>
<gene>
    <name evidence="2" type="ORF">QQX98_002446</name>
</gene>
<evidence type="ECO:0000313" key="3">
    <source>
        <dbReference type="Proteomes" id="UP001498476"/>
    </source>
</evidence>
<comment type="caution">
    <text evidence="2">The sequence shown here is derived from an EMBL/GenBank/DDBJ whole genome shotgun (WGS) entry which is preliminary data.</text>
</comment>
<proteinExistence type="predicted"/>
<feature type="region of interest" description="Disordered" evidence="1">
    <location>
        <begin position="381"/>
        <end position="413"/>
    </location>
</feature>
<feature type="region of interest" description="Disordered" evidence="1">
    <location>
        <begin position="1"/>
        <end position="41"/>
    </location>
</feature>
<feature type="region of interest" description="Disordered" evidence="1">
    <location>
        <begin position="617"/>
        <end position="637"/>
    </location>
</feature>
<dbReference type="InterPro" id="IPR022025">
    <property type="entry name" value="Amidoligase_2"/>
</dbReference>
<feature type="compositionally biased region" description="Polar residues" evidence="1">
    <location>
        <begin position="1"/>
        <end position="24"/>
    </location>
</feature>
<evidence type="ECO:0000256" key="1">
    <source>
        <dbReference type="SAM" id="MobiDB-lite"/>
    </source>
</evidence>
<evidence type="ECO:0000313" key="2">
    <source>
        <dbReference type="EMBL" id="KAK7421088.1"/>
    </source>
</evidence>
<dbReference type="EMBL" id="JAZAVJ010000025">
    <property type="protein sequence ID" value="KAK7421088.1"/>
    <property type="molecule type" value="Genomic_DNA"/>
</dbReference>
<dbReference type="PANTHER" id="PTHR36847:SF1">
    <property type="entry name" value="AMIDOLIGASE ENZYME"/>
    <property type="match status" value="1"/>
</dbReference>
<keyword evidence="3" id="KW-1185">Reference proteome</keyword>
<dbReference type="Proteomes" id="UP001498476">
    <property type="component" value="Unassembled WGS sequence"/>
</dbReference>
<feature type="compositionally biased region" description="Acidic residues" evidence="1">
    <location>
        <begin position="293"/>
        <end position="311"/>
    </location>
</feature>
<feature type="compositionally biased region" description="Basic and acidic residues" evidence="1">
    <location>
        <begin position="398"/>
        <end position="411"/>
    </location>
</feature>
<dbReference type="Pfam" id="PF12224">
    <property type="entry name" value="Amidoligase_2"/>
    <property type="match status" value="1"/>
</dbReference>
<reference evidence="2 3" key="1">
    <citation type="journal article" date="2025" name="Microbiol. Resour. Announc.">
        <title>Draft genome sequences for Neonectria magnoliae and Neonectria punicea, canker pathogens of Liriodendron tulipifera and Acer saccharum in West Virginia.</title>
        <authorList>
            <person name="Petronek H.M."/>
            <person name="Kasson M.T."/>
            <person name="Metheny A.M."/>
            <person name="Stauder C.M."/>
            <person name="Lovett B."/>
            <person name="Lynch S.C."/>
            <person name="Garnas J.R."/>
            <person name="Kasson L.R."/>
            <person name="Stajich J.E."/>
        </authorList>
    </citation>
    <scope>NUCLEOTIDE SEQUENCE [LARGE SCALE GENOMIC DNA]</scope>
    <source>
        <strain evidence="2 3">NRRL 64653</strain>
    </source>
</reference>
<dbReference type="PANTHER" id="PTHR36847">
    <property type="entry name" value="AMIDOLIGASE ENZYME"/>
    <property type="match status" value="1"/>
</dbReference>